<dbReference type="SUPFAM" id="SSF81321">
    <property type="entry name" value="Family A G protein-coupled receptor-like"/>
    <property type="match status" value="1"/>
</dbReference>
<evidence type="ECO:0000256" key="5">
    <source>
        <dbReference type="ARBA" id="ARBA00023136"/>
    </source>
</evidence>
<accession>A0AAV2H8A2</accession>
<dbReference type="PRINTS" id="PR00237">
    <property type="entry name" value="GPCRRHODOPSN"/>
</dbReference>
<feature type="transmembrane region" description="Helical" evidence="9">
    <location>
        <begin position="134"/>
        <end position="155"/>
    </location>
</feature>
<dbReference type="InterPro" id="IPR017452">
    <property type="entry name" value="GPCR_Rhodpsn_7TM"/>
</dbReference>
<evidence type="ECO:0000256" key="2">
    <source>
        <dbReference type="ARBA" id="ARBA00022692"/>
    </source>
</evidence>
<reference evidence="11 12" key="1">
    <citation type="submission" date="2024-04" db="EMBL/GenBank/DDBJ databases">
        <authorList>
            <consortium name="Genoscope - CEA"/>
            <person name="William W."/>
        </authorList>
    </citation>
    <scope>NUCLEOTIDE SEQUENCE [LARGE SCALE GENOMIC DNA]</scope>
</reference>
<feature type="transmembrane region" description="Helical" evidence="9">
    <location>
        <begin position="221"/>
        <end position="246"/>
    </location>
</feature>
<evidence type="ECO:0000256" key="7">
    <source>
        <dbReference type="ARBA" id="ARBA00023224"/>
    </source>
</evidence>
<proteinExistence type="inferred from homology"/>
<evidence type="ECO:0000259" key="10">
    <source>
        <dbReference type="PROSITE" id="PS50262"/>
    </source>
</evidence>
<keyword evidence="6 8" id="KW-0675">Receptor</keyword>
<dbReference type="PANTHER" id="PTHR24243">
    <property type="entry name" value="G-PROTEIN COUPLED RECEPTOR"/>
    <property type="match status" value="1"/>
</dbReference>
<name>A0AAV2H8A2_LYMST</name>
<keyword evidence="3 9" id="KW-1133">Transmembrane helix</keyword>
<gene>
    <name evidence="11" type="ORF">GSLYS_00002884001</name>
</gene>
<keyword evidence="7 8" id="KW-0807">Transducer</keyword>
<dbReference type="PROSITE" id="PS50262">
    <property type="entry name" value="G_PROTEIN_RECEP_F1_2"/>
    <property type="match status" value="1"/>
</dbReference>
<dbReference type="Gene3D" id="1.20.1070.10">
    <property type="entry name" value="Rhodopsin 7-helix transmembrane proteins"/>
    <property type="match status" value="1"/>
</dbReference>
<protein>
    <recommendedName>
        <fullName evidence="10">G-protein coupled receptors family 1 profile domain-containing protein</fullName>
    </recommendedName>
</protein>
<keyword evidence="2 8" id="KW-0812">Transmembrane</keyword>
<dbReference type="Proteomes" id="UP001497497">
    <property type="component" value="Unassembled WGS sequence"/>
</dbReference>
<feature type="transmembrane region" description="Helical" evidence="9">
    <location>
        <begin position="20"/>
        <end position="39"/>
    </location>
</feature>
<dbReference type="AlphaFoldDB" id="A0AAV2H8A2"/>
<dbReference type="Pfam" id="PF00001">
    <property type="entry name" value="7tm_1"/>
    <property type="match status" value="1"/>
</dbReference>
<comment type="similarity">
    <text evidence="8">Belongs to the G-protein coupled receptor 1 family.</text>
</comment>
<feature type="transmembrane region" description="Helical" evidence="9">
    <location>
        <begin position="175"/>
        <end position="200"/>
    </location>
</feature>
<evidence type="ECO:0000256" key="6">
    <source>
        <dbReference type="ARBA" id="ARBA00023170"/>
    </source>
</evidence>
<feature type="transmembrane region" description="Helical" evidence="9">
    <location>
        <begin position="90"/>
        <end position="114"/>
    </location>
</feature>
<feature type="non-terminal residue" evidence="11">
    <location>
        <position position="304"/>
    </location>
</feature>
<dbReference type="PANTHER" id="PTHR24243:SF233">
    <property type="entry name" value="THYROTROPIN-RELEASING HORMONE RECEPTOR"/>
    <property type="match status" value="1"/>
</dbReference>
<dbReference type="EMBL" id="CAXITT010000037">
    <property type="protein sequence ID" value="CAL1528714.1"/>
    <property type="molecule type" value="Genomic_DNA"/>
</dbReference>
<comment type="caution">
    <text evidence="11">The sequence shown here is derived from an EMBL/GenBank/DDBJ whole genome shotgun (WGS) entry which is preliminary data.</text>
</comment>
<evidence type="ECO:0000313" key="12">
    <source>
        <dbReference type="Proteomes" id="UP001497497"/>
    </source>
</evidence>
<evidence type="ECO:0000256" key="3">
    <source>
        <dbReference type="ARBA" id="ARBA00022989"/>
    </source>
</evidence>
<evidence type="ECO:0000256" key="9">
    <source>
        <dbReference type="SAM" id="Phobius"/>
    </source>
</evidence>
<evidence type="ECO:0000256" key="8">
    <source>
        <dbReference type="RuleBase" id="RU000688"/>
    </source>
</evidence>
<dbReference type="GO" id="GO:0004930">
    <property type="term" value="F:G protein-coupled receptor activity"/>
    <property type="evidence" value="ECO:0007669"/>
    <property type="project" value="UniProtKB-KW"/>
</dbReference>
<evidence type="ECO:0000313" key="11">
    <source>
        <dbReference type="EMBL" id="CAL1528714.1"/>
    </source>
</evidence>
<keyword evidence="4 8" id="KW-0297">G-protein coupled receptor</keyword>
<organism evidence="11 12">
    <name type="scientific">Lymnaea stagnalis</name>
    <name type="common">Great pond snail</name>
    <name type="synonym">Helix stagnalis</name>
    <dbReference type="NCBI Taxonomy" id="6523"/>
    <lineage>
        <taxon>Eukaryota</taxon>
        <taxon>Metazoa</taxon>
        <taxon>Spiralia</taxon>
        <taxon>Lophotrochozoa</taxon>
        <taxon>Mollusca</taxon>
        <taxon>Gastropoda</taxon>
        <taxon>Heterobranchia</taxon>
        <taxon>Euthyneura</taxon>
        <taxon>Panpulmonata</taxon>
        <taxon>Hygrophila</taxon>
        <taxon>Lymnaeoidea</taxon>
        <taxon>Lymnaeidae</taxon>
        <taxon>Lymnaea</taxon>
    </lineage>
</organism>
<evidence type="ECO:0000256" key="4">
    <source>
        <dbReference type="ARBA" id="ARBA00023040"/>
    </source>
</evidence>
<feature type="domain" description="G-protein coupled receptors family 1 profile" evidence="10">
    <location>
        <begin position="30"/>
        <end position="296"/>
    </location>
</feature>
<keyword evidence="5 9" id="KW-0472">Membrane</keyword>
<keyword evidence="12" id="KW-1185">Reference proteome</keyword>
<dbReference type="InterPro" id="IPR000276">
    <property type="entry name" value="GPCR_Rhodpsn"/>
</dbReference>
<sequence>MVDNWNYNVPAAMLINKCVTPVWIVIGVFGNVISALVWANPRMRTCNTAAYYLTSLALADLTFLVLHFIYELENPWLLGTLDVFVWCQIFSIANIAVQYFCVFLVFAFTVERFLSVCHPFKSERFGKTRTPRTITLLFLASLGLSLPQGYFWHISFVGECGVRFTEIQTQSIFSIYTWCTELAVFGVIPLIVLLLNVAVLHKIRNIGKLNLGKTKSLTLESTTVTLLWVSFYLIFTMLPNTILYALQATVKFGPMPCRIEDMAKDPDWSVYFSFTTVRIIVKEMSLSHHVGNVFIYLATSRRFL</sequence>
<feature type="transmembrane region" description="Helical" evidence="9">
    <location>
        <begin position="51"/>
        <end position="70"/>
    </location>
</feature>
<evidence type="ECO:0000256" key="1">
    <source>
        <dbReference type="ARBA" id="ARBA00004141"/>
    </source>
</evidence>
<dbReference type="PROSITE" id="PS00237">
    <property type="entry name" value="G_PROTEIN_RECEP_F1_1"/>
    <property type="match status" value="1"/>
</dbReference>
<comment type="subcellular location">
    <subcellularLocation>
        <location evidence="1">Membrane</location>
        <topology evidence="1">Multi-pass membrane protein</topology>
    </subcellularLocation>
</comment>
<dbReference type="GO" id="GO:0005886">
    <property type="term" value="C:plasma membrane"/>
    <property type="evidence" value="ECO:0007669"/>
    <property type="project" value="TreeGrafter"/>
</dbReference>